<evidence type="ECO:0000313" key="2">
    <source>
        <dbReference type="Proteomes" id="UP000228568"/>
    </source>
</evidence>
<comment type="caution">
    <text evidence="1">The sequence shown here is derived from an EMBL/GenBank/DDBJ whole genome shotgun (WGS) entry which is preliminary data.</text>
</comment>
<proteinExistence type="predicted"/>
<evidence type="ECO:0000313" key="1">
    <source>
        <dbReference type="EMBL" id="PIZ95880.1"/>
    </source>
</evidence>
<dbReference type="Gene3D" id="3.40.50.12780">
    <property type="entry name" value="N-terminal domain of ligase-like"/>
    <property type="match status" value="1"/>
</dbReference>
<gene>
    <name evidence="1" type="ORF">COX81_00075</name>
</gene>
<name>A0A2M7VAF0_9BACT</name>
<dbReference type="Proteomes" id="UP000228568">
    <property type="component" value="Unassembled WGS sequence"/>
</dbReference>
<dbReference type="InterPro" id="IPR042099">
    <property type="entry name" value="ANL_N_sf"/>
</dbReference>
<protein>
    <recommendedName>
        <fullName evidence="3">Phenylacetate--CoA ligase</fullName>
    </recommendedName>
</protein>
<reference evidence="2" key="1">
    <citation type="submission" date="2017-09" db="EMBL/GenBank/DDBJ databases">
        <title>Depth-based differentiation of microbial function through sediment-hosted aquifers and enrichment of novel symbionts in the deep terrestrial subsurface.</title>
        <authorList>
            <person name="Probst A.J."/>
            <person name="Ladd B."/>
            <person name="Jarett J.K."/>
            <person name="Geller-Mcgrath D.E."/>
            <person name="Sieber C.M.K."/>
            <person name="Emerson J.B."/>
            <person name="Anantharaman K."/>
            <person name="Thomas B.C."/>
            <person name="Malmstrom R."/>
            <person name="Stieglmeier M."/>
            <person name="Klingl A."/>
            <person name="Woyke T."/>
            <person name="Ryan C.M."/>
            <person name="Banfield J.F."/>
        </authorList>
    </citation>
    <scope>NUCLEOTIDE SEQUENCE [LARGE SCALE GENOMIC DNA]</scope>
</reference>
<sequence length="474" mass="54482">MSKGFKKALKTFYWTAENVPAYASFLLDKKIKYESIKTEDDFVNVPCMNKKNYLRKYRFEDLSPEGASVSPMISVSSGSSGVPFFWPRGEEQEKEGGIIHERIFRDIFNLKKDEKTLVVICFSMGSWIAGTYTVACCRYVSREGYNLSIVTPGINQEDTISVFQNFAKNFDRVILAGYPPFIMDILYEMKHQKINIKKMRLNLLFAGESFSEKWRDFSHKMAEIKDELSGSVNIYGTADAAVLGHESPLTVFLRRISTKDKAVATKIFGSSGHPSSCVHYYPEYKFFQEDNEDLIFTTKSGIPLVKYKIGDKGRILTNSELNDLTKEFSFAKSSLFQDLLKKWPDPIIILKNRDDVSVTFYALNIYPENIKTALEDSKLRRFFSGKFVATVRVLNHGKNQKLCLTLELGKEVKDSQELRNLAQVTILKYMANLNAEYRRLLKSVGKKAYPFIVLLPYSSENFIIKNNKHRWVKK</sequence>
<accession>A0A2M7VAF0</accession>
<dbReference type="PANTHER" id="PTHR43845">
    <property type="entry name" value="BLR5969 PROTEIN"/>
    <property type="match status" value="1"/>
</dbReference>
<dbReference type="PANTHER" id="PTHR43845:SF1">
    <property type="entry name" value="BLR5969 PROTEIN"/>
    <property type="match status" value="1"/>
</dbReference>
<dbReference type="EMBL" id="PFPK01000002">
    <property type="protein sequence ID" value="PIZ95880.1"/>
    <property type="molecule type" value="Genomic_DNA"/>
</dbReference>
<evidence type="ECO:0008006" key="3">
    <source>
        <dbReference type="Google" id="ProtNLM"/>
    </source>
</evidence>
<dbReference type="AlphaFoldDB" id="A0A2M7VAF0"/>
<organism evidence="1 2">
    <name type="scientific">Candidatus Magasanikbacteria bacterium CG_4_10_14_0_2_um_filter_37_12</name>
    <dbReference type="NCBI Taxonomy" id="1974637"/>
    <lineage>
        <taxon>Bacteria</taxon>
        <taxon>Candidatus Magasanikiibacteriota</taxon>
    </lineage>
</organism>